<dbReference type="PANTHER" id="PTHR46368">
    <property type="match status" value="1"/>
</dbReference>
<feature type="domain" description="Gfo/Idh/MocA-like oxidoreductase N-terminal" evidence="2">
    <location>
        <begin position="72"/>
        <end position="191"/>
    </location>
</feature>
<dbReference type="OrthoDB" id="2129491at2759"/>
<dbReference type="GeneID" id="110428587"/>
<keyword evidence="4" id="KW-1185">Reference proteome</keyword>
<dbReference type="AlphaFoldDB" id="A0A6J1BLG6"/>
<name>A0A6J1BLG6_9ROSI</name>
<dbReference type="Proteomes" id="UP000504621">
    <property type="component" value="Unplaced"/>
</dbReference>
<dbReference type="SUPFAM" id="SSF51735">
    <property type="entry name" value="NAD(P)-binding Rossmann-fold domains"/>
    <property type="match status" value="1"/>
</dbReference>
<evidence type="ECO:0000259" key="3">
    <source>
        <dbReference type="Pfam" id="PF22725"/>
    </source>
</evidence>
<evidence type="ECO:0000256" key="1">
    <source>
        <dbReference type="ARBA" id="ARBA00010928"/>
    </source>
</evidence>
<accession>A0A6J1BLG6</accession>
<evidence type="ECO:0000259" key="2">
    <source>
        <dbReference type="Pfam" id="PF01408"/>
    </source>
</evidence>
<dbReference type="InterPro" id="IPR036291">
    <property type="entry name" value="NAD(P)-bd_dom_sf"/>
</dbReference>
<feature type="domain" description="GFO/IDH/MocA-like oxidoreductase" evidence="3">
    <location>
        <begin position="211"/>
        <end position="325"/>
    </location>
</feature>
<evidence type="ECO:0000313" key="4">
    <source>
        <dbReference type="Proteomes" id="UP000504621"/>
    </source>
</evidence>
<proteinExistence type="inferred from homology"/>
<dbReference type="Gene3D" id="3.40.50.720">
    <property type="entry name" value="NAD(P)-binding Rossmann-like Domain"/>
    <property type="match status" value="1"/>
</dbReference>
<evidence type="ECO:0000313" key="5">
    <source>
        <dbReference type="RefSeq" id="XP_021300130.1"/>
    </source>
</evidence>
<dbReference type="SUPFAM" id="SSF55347">
    <property type="entry name" value="Glyceraldehyde-3-phosphate dehydrogenase-like, C-terminal domain"/>
    <property type="match status" value="1"/>
</dbReference>
<dbReference type="RefSeq" id="XP_021300130.1">
    <property type="nucleotide sequence ID" value="XM_021444455.1"/>
</dbReference>
<dbReference type="GO" id="GO:0000166">
    <property type="term" value="F:nucleotide binding"/>
    <property type="evidence" value="ECO:0007669"/>
    <property type="project" value="InterPro"/>
</dbReference>
<comment type="similarity">
    <text evidence="1">Belongs to the Gfo/Idh/MocA family.</text>
</comment>
<dbReference type="InterPro" id="IPR055170">
    <property type="entry name" value="GFO_IDH_MocA-like_dom"/>
</dbReference>
<organism evidence="4 5">
    <name type="scientific">Herrania umbratica</name>
    <dbReference type="NCBI Taxonomy" id="108875"/>
    <lineage>
        <taxon>Eukaryota</taxon>
        <taxon>Viridiplantae</taxon>
        <taxon>Streptophyta</taxon>
        <taxon>Embryophyta</taxon>
        <taxon>Tracheophyta</taxon>
        <taxon>Spermatophyta</taxon>
        <taxon>Magnoliopsida</taxon>
        <taxon>eudicotyledons</taxon>
        <taxon>Gunneridae</taxon>
        <taxon>Pentapetalae</taxon>
        <taxon>rosids</taxon>
        <taxon>malvids</taxon>
        <taxon>Malvales</taxon>
        <taxon>Malvaceae</taxon>
        <taxon>Byttnerioideae</taxon>
        <taxon>Herrania</taxon>
    </lineage>
</organism>
<dbReference type="Gene3D" id="3.30.360.10">
    <property type="entry name" value="Dihydrodipicolinate Reductase, domain 2"/>
    <property type="match status" value="1"/>
</dbReference>
<dbReference type="Pfam" id="PF01408">
    <property type="entry name" value="GFO_IDH_MocA"/>
    <property type="match status" value="1"/>
</dbReference>
<sequence length="426" mass="47236">MIHVRLNNNTRANRPLISNYDKLVHTLCSLDLVLRGSVRVTPSNFNNLTLPSYHLSLSTSHQKRKQMADIPIRIGIIGCADIARKVSRAIQLAPNATLSAVASRSIDKAANFAKANGFPPEAKIYDSYESLLDDPDIDAVYLPLPTSLHHKWAVLTAQKKKHLLMEKPLALNVAQFDEILKACEENGVQIMDGTMWVHNPRTYKMKEFLNDKERFGLLKSVNSCFTFFADPDFLKNDIRVKPDLDALGALGDAGWYGIRSVLWAADYELPKTVAALQGPVLNEAGVILACGASLYWEDGKVATFHCSFLSNLTMNLTAIGTCGTLHLTDFIIPYQEHEASYTTSSKPQFNELVTGWVPIPSEHTVTVNVPQEACMVREFASLVENIKKNGAQPDKKWPTISRKTQLVLDAVKASIEKGFEAVEIVS</sequence>
<protein>
    <submittedName>
        <fullName evidence="5">Uncharacterized oxidoreductase At4g09670-like</fullName>
    </submittedName>
</protein>
<dbReference type="PANTHER" id="PTHR46368:SF19">
    <property type="entry name" value="GFO_IDH_MOCA-LIKE OXIDOREDUCTASE N-TERMINAL DOMAIN-CONTAINING PROTEIN"/>
    <property type="match status" value="1"/>
</dbReference>
<dbReference type="InterPro" id="IPR000683">
    <property type="entry name" value="Gfo/Idh/MocA-like_OxRdtase_N"/>
</dbReference>
<reference evidence="5" key="1">
    <citation type="submission" date="2025-08" db="UniProtKB">
        <authorList>
            <consortium name="RefSeq"/>
        </authorList>
    </citation>
    <scope>IDENTIFICATION</scope>
    <source>
        <tissue evidence="5">Leaf</tissue>
    </source>
</reference>
<gene>
    <name evidence="5" type="primary">LOC110428587</name>
</gene>
<dbReference type="Pfam" id="PF22725">
    <property type="entry name" value="GFO_IDH_MocA_C3"/>
    <property type="match status" value="1"/>
</dbReference>